<feature type="binding site" evidence="11">
    <location>
        <position position="382"/>
    </location>
    <ligand>
        <name>Mg(2+)</name>
        <dbReference type="ChEBI" id="CHEBI:18420"/>
        <note>shared with alpha subunit</note>
    </ligand>
</feature>
<dbReference type="Pfam" id="PF03484">
    <property type="entry name" value="B5"/>
    <property type="match status" value="1"/>
</dbReference>
<evidence type="ECO:0000256" key="6">
    <source>
        <dbReference type="ARBA" id="ARBA00022840"/>
    </source>
</evidence>
<dbReference type="GO" id="GO:0009328">
    <property type="term" value="C:phenylalanine-tRNA ligase complex"/>
    <property type="evidence" value="ECO:0007669"/>
    <property type="project" value="TreeGrafter"/>
</dbReference>
<dbReference type="HAMAP" id="MF_00283">
    <property type="entry name" value="Phe_tRNA_synth_beta1"/>
    <property type="match status" value="1"/>
</dbReference>
<dbReference type="PANTHER" id="PTHR10947:SF0">
    <property type="entry name" value="PHENYLALANINE--TRNA LIGASE BETA SUBUNIT"/>
    <property type="match status" value="1"/>
</dbReference>
<dbReference type="GO" id="GO:0000287">
    <property type="term" value="F:magnesium ion binding"/>
    <property type="evidence" value="ECO:0007669"/>
    <property type="project" value="UniProtKB-UniRule"/>
</dbReference>
<comment type="similarity">
    <text evidence="1 11">Belongs to the phenylalanyl-tRNA synthetase beta subunit family. Type 1 subfamily.</text>
</comment>
<dbReference type="InterPro" id="IPR020825">
    <property type="entry name" value="Phe-tRNA_synthase-like_B3/B4"/>
</dbReference>
<dbReference type="Pfam" id="PF17759">
    <property type="entry name" value="tRNA_synthFbeta"/>
    <property type="match status" value="1"/>
</dbReference>
<keyword evidence="7 11" id="KW-0460">Magnesium</keyword>
<evidence type="ECO:0000256" key="9">
    <source>
        <dbReference type="ARBA" id="ARBA00023146"/>
    </source>
</evidence>
<evidence type="ECO:0000256" key="8">
    <source>
        <dbReference type="ARBA" id="ARBA00022917"/>
    </source>
</evidence>
<dbReference type="SUPFAM" id="SSF54991">
    <property type="entry name" value="Anticodon-binding domain of PheRS"/>
    <property type="match status" value="1"/>
</dbReference>
<dbReference type="SMART" id="SM00874">
    <property type="entry name" value="B5"/>
    <property type="match status" value="1"/>
</dbReference>
<keyword evidence="3 11" id="KW-0436">Ligase</keyword>
<dbReference type="PANTHER" id="PTHR10947">
    <property type="entry name" value="PHENYLALANYL-TRNA SYNTHETASE BETA CHAIN AND LEUCINE-RICH REPEAT-CONTAINING PROTEIN 47"/>
    <property type="match status" value="1"/>
</dbReference>
<comment type="cofactor">
    <cofactor evidence="11">
        <name>Mg(2+)</name>
        <dbReference type="ChEBI" id="CHEBI:18420"/>
    </cofactor>
    <text evidence="11">Binds 2 magnesium ions per tetramer.</text>
</comment>
<dbReference type="Pfam" id="PF03483">
    <property type="entry name" value="B3_4"/>
    <property type="match status" value="1"/>
</dbReference>
<dbReference type="Gene3D" id="3.50.40.10">
    <property type="entry name" value="Phenylalanyl-trna Synthetase, Chain B, domain 3"/>
    <property type="match status" value="1"/>
</dbReference>
<dbReference type="PROSITE" id="PS51447">
    <property type="entry name" value="FDX_ACB"/>
    <property type="match status" value="1"/>
</dbReference>
<dbReference type="InterPro" id="IPR045864">
    <property type="entry name" value="aa-tRNA-synth_II/BPL/LPL"/>
</dbReference>
<evidence type="ECO:0000256" key="3">
    <source>
        <dbReference type="ARBA" id="ARBA00022598"/>
    </source>
</evidence>
<evidence type="ECO:0000313" key="14">
    <source>
        <dbReference type="EMBL" id="MBB6145498.1"/>
    </source>
</evidence>
<dbReference type="GO" id="GO:0003723">
    <property type="term" value="F:RNA binding"/>
    <property type="evidence" value="ECO:0007669"/>
    <property type="project" value="InterPro"/>
</dbReference>
<dbReference type="PROSITE" id="PS51483">
    <property type="entry name" value="B5"/>
    <property type="match status" value="1"/>
</dbReference>
<comment type="subunit">
    <text evidence="2 11">Tetramer of two alpha and two beta subunits.</text>
</comment>
<feature type="binding site" evidence="11">
    <location>
        <position position="378"/>
    </location>
    <ligand>
        <name>Mg(2+)</name>
        <dbReference type="ChEBI" id="CHEBI:18420"/>
        <note>shared with alpha subunit</note>
    </ligand>
</feature>
<dbReference type="NCBIfam" id="TIGR00472">
    <property type="entry name" value="pheT_bact"/>
    <property type="match status" value="1"/>
</dbReference>
<dbReference type="InterPro" id="IPR005146">
    <property type="entry name" value="B3/B4_tRNA-bd"/>
</dbReference>
<feature type="domain" description="FDX-ACB" evidence="12">
    <location>
        <begin position="612"/>
        <end position="707"/>
    </location>
</feature>
<evidence type="ECO:0000313" key="15">
    <source>
        <dbReference type="Proteomes" id="UP000538666"/>
    </source>
</evidence>
<dbReference type="InterPro" id="IPR005147">
    <property type="entry name" value="tRNA_synthase_B5-dom"/>
</dbReference>
<accession>A0A841K4E6</accession>
<keyword evidence="5 11" id="KW-0547">Nucleotide-binding</keyword>
<dbReference type="GO" id="GO:0004826">
    <property type="term" value="F:phenylalanine-tRNA ligase activity"/>
    <property type="evidence" value="ECO:0007669"/>
    <property type="project" value="UniProtKB-UniRule"/>
</dbReference>
<dbReference type="EC" id="6.1.1.20" evidence="11"/>
<comment type="subcellular location">
    <subcellularLocation>
        <location evidence="11">Cytoplasm</location>
    </subcellularLocation>
</comment>
<keyword evidence="6 11" id="KW-0067">ATP-binding</keyword>
<keyword evidence="9 11" id="KW-0030">Aminoacyl-tRNA synthetase</keyword>
<dbReference type="SUPFAM" id="SSF55681">
    <property type="entry name" value="Class II aaRS and biotin synthetases"/>
    <property type="match status" value="1"/>
</dbReference>
<evidence type="ECO:0000256" key="7">
    <source>
        <dbReference type="ARBA" id="ARBA00022842"/>
    </source>
</evidence>
<keyword evidence="8 11" id="KW-0648">Protein biosynthesis</keyword>
<dbReference type="GO" id="GO:0006432">
    <property type="term" value="P:phenylalanyl-tRNA aminoacylation"/>
    <property type="evidence" value="ECO:0007669"/>
    <property type="project" value="UniProtKB-UniRule"/>
</dbReference>
<reference evidence="14 15" key="1">
    <citation type="submission" date="2020-08" db="EMBL/GenBank/DDBJ databases">
        <title>Genomic Encyclopedia of Type Strains, Phase IV (KMG-IV): sequencing the most valuable type-strain genomes for metagenomic binning, comparative biology and taxonomic classification.</title>
        <authorList>
            <person name="Goeker M."/>
        </authorList>
    </citation>
    <scope>NUCLEOTIDE SEQUENCE [LARGE SCALE GENOMIC DNA]</scope>
    <source>
        <strain evidence="14 15">DSM 103733</strain>
    </source>
</reference>
<dbReference type="InterPro" id="IPR009061">
    <property type="entry name" value="DNA-bd_dom_put_sf"/>
</dbReference>
<feature type="domain" description="B5" evidence="13">
    <location>
        <begin position="313"/>
        <end position="394"/>
    </location>
</feature>
<evidence type="ECO:0000256" key="4">
    <source>
        <dbReference type="ARBA" id="ARBA00022723"/>
    </source>
</evidence>
<dbReference type="GO" id="GO:0005524">
    <property type="term" value="F:ATP binding"/>
    <property type="evidence" value="ECO:0007669"/>
    <property type="project" value="UniProtKB-UniRule"/>
</dbReference>
<dbReference type="InterPro" id="IPR045060">
    <property type="entry name" value="Phe-tRNA-ligase_IIc_bsu"/>
</dbReference>
<comment type="catalytic activity">
    <reaction evidence="10 11">
        <text>tRNA(Phe) + L-phenylalanine + ATP = L-phenylalanyl-tRNA(Phe) + AMP + diphosphate + H(+)</text>
        <dbReference type="Rhea" id="RHEA:19413"/>
        <dbReference type="Rhea" id="RHEA-COMP:9668"/>
        <dbReference type="Rhea" id="RHEA-COMP:9699"/>
        <dbReference type="ChEBI" id="CHEBI:15378"/>
        <dbReference type="ChEBI" id="CHEBI:30616"/>
        <dbReference type="ChEBI" id="CHEBI:33019"/>
        <dbReference type="ChEBI" id="CHEBI:58095"/>
        <dbReference type="ChEBI" id="CHEBI:78442"/>
        <dbReference type="ChEBI" id="CHEBI:78531"/>
        <dbReference type="ChEBI" id="CHEBI:456215"/>
        <dbReference type="EC" id="6.1.1.20"/>
    </reaction>
</comment>
<dbReference type="SUPFAM" id="SSF56037">
    <property type="entry name" value="PheT/TilS domain"/>
    <property type="match status" value="1"/>
</dbReference>
<comment type="caution">
    <text evidence="14">The sequence shown here is derived from an EMBL/GenBank/DDBJ whole genome shotgun (WGS) entry which is preliminary data.</text>
</comment>
<dbReference type="OrthoDB" id="9805455at2"/>
<dbReference type="Pfam" id="PF03147">
    <property type="entry name" value="FDX-ACB"/>
    <property type="match status" value="1"/>
</dbReference>
<dbReference type="CDD" id="cd00769">
    <property type="entry name" value="PheRS_beta_core"/>
    <property type="match status" value="1"/>
</dbReference>
<dbReference type="Gene3D" id="3.30.56.10">
    <property type="match status" value="2"/>
</dbReference>
<evidence type="ECO:0000259" key="13">
    <source>
        <dbReference type="PROSITE" id="PS51483"/>
    </source>
</evidence>
<dbReference type="InterPro" id="IPR036690">
    <property type="entry name" value="Fdx_antiC-bd_sf"/>
</dbReference>
<keyword evidence="11" id="KW-0963">Cytoplasm</keyword>
<protein>
    <recommendedName>
        <fullName evidence="11">Phenylalanine--tRNA ligase beta subunit</fullName>
        <ecNumber evidence="11">6.1.1.20</ecNumber>
    </recommendedName>
    <alternativeName>
        <fullName evidence="11">Phenylalanyl-tRNA synthetase beta subunit</fullName>
        <shortName evidence="11">PheRS</shortName>
    </alternativeName>
</protein>
<feature type="binding site" evidence="11">
    <location>
        <position position="372"/>
    </location>
    <ligand>
        <name>Mg(2+)</name>
        <dbReference type="ChEBI" id="CHEBI:18420"/>
        <note>shared with alpha subunit</note>
    </ligand>
</feature>
<dbReference type="Proteomes" id="UP000538666">
    <property type="component" value="Unassembled WGS sequence"/>
</dbReference>
<dbReference type="SMART" id="SM00873">
    <property type="entry name" value="B3_4"/>
    <property type="match status" value="1"/>
</dbReference>
<evidence type="ECO:0000256" key="2">
    <source>
        <dbReference type="ARBA" id="ARBA00011209"/>
    </source>
</evidence>
<dbReference type="SMART" id="SM00896">
    <property type="entry name" value="FDX-ACB"/>
    <property type="match status" value="1"/>
</dbReference>
<dbReference type="InterPro" id="IPR041616">
    <property type="entry name" value="PheRS_beta_core"/>
</dbReference>
<dbReference type="SUPFAM" id="SSF46955">
    <property type="entry name" value="Putative DNA-binding domain"/>
    <property type="match status" value="2"/>
</dbReference>
<sequence>MKILSSWLRSYLPQLNVNDRQLANDLTLRGIAVEGVYFVEGHDGDPDEARHNSLFEMDITTNRVDAMNHYGIAREAAIIYGLALQPLNASLEDLSSRPERSEVEGPAVSSTAYPIFIEEPKLCGRFTARVLRDVKIQPSTGIVVERFRLLEQKLISNAVDASNYVMFAMGQPTHAFDLDKIEGGIVVRRARKGEKLKTLDEIERTLDPDDLIVADEKKPLALAGVMGGWDSRITAETKNVLVEAAWFDQTSIRRSSKRHLLHTDASHRFERGADFNAAPIASALLSRIILESGGYQQGEFADVLIPEGEARTAKRSSVSFSVGEVKRILGATEDPEGITAAAAETILSGLGCGLQKTESASYNVTLPSWRLDLEREIDLIEEVARLYGYNRFQNTLPAFSGSVVELSWAEKEATIRRTLLALGWNEAIASTFCAAADAELFAPQPASAVAMGNPLSEEAGMLRPSLLPGMVAMLSLNLNRDVEDVALYEIGTAFSGTTERVEEKPSLAIGASGRAFGNAEVNFYDLKGTIEELLGKFSSRSVYFDALLLPSWLHPGRAARIAVDGITVGYFGQLHPAEAERRKLKQICFLGELSLDRLYRLALRQPLVRELSRFQAVRRDFSLLFPDSVAYAAIENALQALAIPELRSFAPKEILRDSQSKAVPAGNFSLLLRTVFQSNERTLREEELQDFSQKIIAAMEFIGGRLRS</sequence>
<name>A0A841K4E6_9BACT</name>
<keyword evidence="15" id="KW-1185">Reference proteome</keyword>
<gene>
    <name evidence="11" type="primary">pheT</name>
    <name evidence="14" type="ORF">HNQ77_003459</name>
</gene>
<evidence type="ECO:0000256" key="11">
    <source>
        <dbReference type="HAMAP-Rule" id="MF_00283"/>
    </source>
</evidence>
<dbReference type="Gene3D" id="3.30.930.10">
    <property type="entry name" value="Bira Bifunctional Protein, Domain 2"/>
    <property type="match status" value="1"/>
</dbReference>
<evidence type="ECO:0000256" key="5">
    <source>
        <dbReference type="ARBA" id="ARBA00022741"/>
    </source>
</evidence>
<dbReference type="InterPro" id="IPR004532">
    <property type="entry name" value="Phe-tRNA-ligase_IIc_bsu_bact"/>
</dbReference>
<dbReference type="AlphaFoldDB" id="A0A841K4E6"/>
<dbReference type="Gene3D" id="3.30.70.380">
    <property type="entry name" value="Ferrodoxin-fold anticodon-binding domain"/>
    <property type="match status" value="1"/>
</dbReference>
<keyword evidence="4 11" id="KW-0479">Metal-binding</keyword>
<dbReference type="InterPro" id="IPR005121">
    <property type="entry name" value="Fdx_antiC-bd"/>
</dbReference>
<evidence type="ECO:0000256" key="1">
    <source>
        <dbReference type="ARBA" id="ARBA00008653"/>
    </source>
</evidence>
<feature type="binding site" evidence="11">
    <location>
        <position position="381"/>
    </location>
    <ligand>
        <name>Mg(2+)</name>
        <dbReference type="ChEBI" id="CHEBI:18420"/>
        <note>shared with alpha subunit</note>
    </ligand>
</feature>
<evidence type="ECO:0000259" key="12">
    <source>
        <dbReference type="PROSITE" id="PS51447"/>
    </source>
</evidence>
<proteinExistence type="inferred from homology"/>
<dbReference type="EMBL" id="JACHEK010000007">
    <property type="protein sequence ID" value="MBB6145498.1"/>
    <property type="molecule type" value="Genomic_DNA"/>
</dbReference>
<evidence type="ECO:0000256" key="10">
    <source>
        <dbReference type="ARBA" id="ARBA00049255"/>
    </source>
</evidence>
<organism evidence="14 15">
    <name type="scientific">Silvibacterium bohemicum</name>
    <dbReference type="NCBI Taxonomy" id="1577686"/>
    <lineage>
        <taxon>Bacteria</taxon>
        <taxon>Pseudomonadati</taxon>
        <taxon>Acidobacteriota</taxon>
        <taxon>Terriglobia</taxon>
        <taxon>Terriglobales</taxon>
        <taxon>Acidobacteriaceae</taxon>
        <taxon>Silvibacterium</taxon>
    </lineage>
</organism>
<dbReference type="RefSeq" id="WP_050060574.1">
    <property type="nucleotide sequence ID" value="NZ_JACHEK010000007.1"/>
</dbReference>